<evidence type="ECO:0000256" key="1">
    <source>
        <dbReference type="SAM" id="MobiDB-lite"/>
    </source>
</evidence>
<feature type="region of interest" description="Disordered" evidence="1">
    <location>
        <begin position="36"/>
        <end position="59"/>
    </location>
</feature>
<proteinExistence type="predicted"/>
<dbReference type="Proteomes" id="UP001307889">
    <property type="component" value="Chromosome 3"/>
</dbReference>
<reference evidence="2 3" key="1">
    <citation type="submission" date="2023-09" db="EMBL/GenBank/DDBJ databases">
        <title>Nesidiocoris tenuis whole genome shotgun sequence.</title>
        <authorList>
            <person name="Shibata T."/>
            <person name="Shimoda M."/>
            <person name="Kobayashi T."/>
            <person name="Uehara T."/>
        </authorList>
    </citation>
    <scope>NUCLEOTIDE SEQUENCE [LARGE SCALE GENOMIC DNA]</scope>
    <source>
        <strain evidence="2 3">Japan</strain>
    </source>
</reference>
<organism evidence="2 3">
    <name type="scientific">Nesidiocoris tenuis</name>
    <dbReference type="NCBI Taxonomy" id="355587"/>
    <lineage>
        <taxon>Eukaryota</taxon>
        <taxon>Metazoa</taxon>
        <taxon>Ecdysozoa</taxon>
        <taxon>Arthropoda</taxon>
        <taxon>Hexapoda</taxon>
        <taxon>Insecta</taxon>
        <taxon>Pterygota</taxon>
        <taxon>Neoptera</taxon>
        <taxon>Paraneoptera</taxon>
        <taxon>Hemiptera</taxon>
        <taxon>Heteroptera</taxon>
        <taxon>Panheteroptera</taxon>
        <taxon>Cimicomorpha</taxon>
        <taxon>Miridae</taxon>
        <taxon>Dicyphina</taxon>
        <taxon>Nesidiocoris</taxon>
    </lineage>
</organism>
<evidence type="ECO:0000313" key="2">
    <source>
        <dbReference type="EMBL" id="BES92380.1"/>
    </source>
</evidence>
<keyword evidence="3" id="KW-1185">Reference proteome</keyword>
<gene>
    <name evidence="2" type="ORF">NTJ_05189</name>
</gene>
<sequence>MIKKSRRFQESSWILCWGVLPLVRVGKIPTRDVEGAKGLKSGRGGAGRGGTVRTAGLGLTGGRWGGGIDVWETRGRRRWEPDETARPSSTRRALRAARWGRHRAGGGGWRLHHAPPPLPGRSSTSAADAPAARRRWSTRALDSSTHERSYSPTSTMGRSCSPCVVTSSPLRSS</sequence>
<feature type="compositionally biased region" description="Gly residues" evidence="1">
    <location>
        <begin position="41"/>
        <end position="50"/>
    </location>
</feature>
<accession>A0ABN7AJE6</accession>
<dbReference type="EMBL" id="AP028911">
    <property type="protein sequence ID" value="BES92380.1"/>
    <property type="molecule type" value="Genomic_DNA"/>
</dbReference>
<name>A0ABN7AJE6_9HEMI</name>
<feature type="region of interest" description="Disordered" evidence="1">
    <location>
        <begin position="105"/>
        <end position="173"/>
    </location>
</feature>
<evidence type="ECO:0000313" key="3">
    <source>
        <dbReference type="Proteomes" id="UP001307889"/>
    </source>
</evidence>
<feature type="compositionally biased region" description="Polar residues" evidence="1">
    <location>
        <begin position="150"/>
        <end position="173"/>
    </location>
</feature>
<protein>
    <submittedName>
        <fullName evidence="2">Uncharacterized protein</fullName>
    </submittedName>
</protein>